<dbReference type="Proteomes" id="UP000185596">
    <property type="component" value="Unassembled WGS sequence"/>
</dbReference>
<dbReference type="RefSeq" id="WP_075124350.1">
    <property type="nucleotide sequence ID" value="NZ_MSIE01000006.1"/>
</dbReference>
<dbReference type="AlphaFoldDB" id="A0A1Q8CW82"/>
<proteinExistence type="predicted"/>
<keyword evidence="2" id="KW-1185">Reference proteome</keyword>
<sequence length="124" mass="12906">MGEGYVADEAGIAARVGELNACAAEVDSVLGVLGGTAGDLGPGELSAAVAEVMDQWRGNLGEMRDKIDKAAENTRSALSNYQLLEDVNETRMRAFANDKVVEEQLNLVRGAAVASLAQQQGGTP</sequence>
<gene>
    <name evidence="1" type="ORF">BU204_04975</name>
</gene>
<protein>
    <submittedName>
        <fullName evidence="1">Uncharacterized protein</fullName>
    </submittedName>
</protein>
<dbReference type="Gene3D" id="1.10.287.1060">
    <property type="entry name" value="ESAT-6-like"/>
    <property type="match status" value="1"/>
</dbReference>
<dbReference type="OrthoDB" id="3695961at2"/>
<evidence type="ECO:0000313" key="2">
    <source>
        <dbReference type="Proteomes" id="UP000185596"/>
    </source>
</evidence>
<dbReference type="EMBL" id="MSIE01000006">
    <property type="protein sequence ID" value="OLF18620.1"/>
    <property type="molecule type" value="Genomic_DNA"/>
</dbReference>
<evidence type="ECO:0000313" key="1">
    <source>
        <dbReference type="EMBL" id="OLF18620.1"/>
    </source>
</evidence>
<accession>A0A1Q8CW82</accession>
<name>A0A1Q8CW82_9PSEU</name>
<comment type="caution">
    <text evidence="1">The sequence shown here is derived from an EMBL/GenBank/DDBJ whole genome shotgun (WGS) entry which is preliminary data.</text>
</comment>
<organism evidence="1 2">
    <name type="scientific">Actinophytocola xanthii</name>
    <dbReference type="NCBI Taxonomy" id="1912961"/>
    <lineage>
        <taxon>Bacteria</taxon>
        <taxon>Bacillati</taxon>
        <taxon>Actinomycetota</taxon>
        <taxon>Actinomycetes</taxon>
        <taxon>Pseudonocardiales</taxon>
        <taxon>Pseudonocardiaceae</taxon>
    </lineage>
</organism>
<dbReference type="SUPFAM" id="SSF140453">
    <property type="entry name" value="EsxAB dimer-like"/>
    <property type="match status" value="1"/>
</dbReference>
<reference evidence="1 2" key="1">
    <citation type="submission" date="2016-12" db="EMBL/GenBank/DDBJ databases">
        <title>The draft genome sequence of Actinophytocola sp. 11-183.</title>
        <authorList>
            <person name="Wang W."/>
            <person name="Yuan L."/>
        </authorList>
    </citation>
    <scope>NUCLEOTIDE SEQUENCE [LARGE SCALE GENOMIC DNA]</scope>
    <source>
        <strain evidence="1 2">11-183</strain>
    </source>
</reference>
<dbReference type="InterPro" id="IPR036689">
    <property type="entry name" value="ESAT-6-like_sf"/>
</dbReference>
<dbReference type="STRING" id="1912961.BU204_04975"/>